<dbReference type="OrthoDB" id="5422592at2"/>
<evidence type="ECO:0000313" key="1">
    <source>
        <dbReference type="EMBL" id="BBO76307.1"/>
    </source>
</evidence>
<evidence type="ECO:0000313" key="2">
    <source>
        <dbReference type="Proteomes" id="UP000427769"/>
    </source>
</evidence>
<gene>
    <name evidence="1" type="ORF">DSCW_37240</name>
</gene>
<name>A0A5K7ZJR4_9BACT</name>
<dbReference type="RefSeq" id="WP_155305145.1">
    <property type="nucleotide sequence ID" value="NZ_AP021875.1"/>
</dbReference>
<dbReference type="AlphaFoldDB" id="A0A5K7ZJR4"/>
<protein>
    <submittedName>
        <fullName evidence="1">Uncharacterized protein</fullName>
    </submittedName>
</protein>
<keyword evidence="2" id="KW-1185">Reference proteome</keyword>
<sequence>MEANEKKLAAALAAVSAYIQTEEEALVMPPPEKPQPRRFDQGNLWAMAGRQGMMQMRTLMQMKTFNRLR</sequence>
<reference evidence="1 2" key="1">
    <citation type="submission" date="2019-11" db="EMBL/GenBank/DDBJ databases">
        <title>Comparative genomics of hydrocarbon-degrading Desulfosarcina strains.</title>
        <authorList>
            <person name="Watanabe M."/>
            <person name="Kojima H."/>
            <person name="Fukui M."/>
        </authorList>
    </citation>
    <scope>NUCLEOTIDE SEQUENCE [LARGE SCALE GENOMIC DNA]</scope>
    <source>
        <strain evidence="1 2">PP31</strain>
    </source>
</reference>
<proteinExistence type="predicted"/>
<accession>A0A5K7ZJR4</accession>
<dbReference type="KEGG" id="dwd:DSCW_37240"/>
<dbReference type="Proteomes" id="UP000427769">
    <property type="component" value="Chromosome"/>
</dbReference>
<organism evidence="1 2">
    <name type="scientific">Desulfosarcina widdelii</name>
    <dbReference type="NCBI Taxonomy" id="947919"/>
    <lineage>
        <taxon>Bacteria</taxon>
        <taxon>Pseudomonadati</taxon>
        <taxon>Thermodesulfobacteriota</taxon>
        <taxon>Desulfobacteria</taxon>
        <taxon>Desulfobacterales</taxon>
        <taxon>Desulfosarcinaceae</taxon>
        <taxon>Desulfosarcina</taxon>
    </lineage>
</organism>
<dbReference type="EMBL" id="AP021875">
    <property type="protein sequence ID" value="BBO76307.1"/>
    <property type="molecule type" value="Genomic_DNA"/>
</dbReference>